<proteinExistence type="predicted"/>
<name>A0ABT7Y1C4_9VIBR</name>
<accession>A0ABT7Y1C4</accession>
<dbReference type="InterPro" id="IPR042186">
    <property type="entry name" value="FimD_plug_dom"/>
</dbReference>
<gene>
    <name evidence="1" type="ORF">QWJ08_10585</name>
</gene>
<dbReference type="Pfam" id="PF00577">
    <property type="entry name" value="Usher"/>
    <property type="match status" value="1"/>
</dbReference>
<dbReference type="Proteomes" id="UP001169719">
    <property type="component" value="Unassembled WGS sequence"/>
</dbReference>
<dbReference type="Gene3D" id="2.60.40.2610">
    <property type="entry name" value="Outer membrane usher protein FimD, plug domain"/>
    <property type="match status" value="1"/>
</dbReference>
<keyword evidence="2" id="KW-1185">Reference proteome</keyword>
<evidence type="ECO:0000313" key="1">
    <source>
        <dbReference type="EMBL" id="MDN2481839.1"/>
    </source>
</evidence>
<dbReference type="PANTHER" id="PTHR30451:SF5">
    <property type="entry name" value="SLR0019 PROTEIN"/>
    <property type="match status" value="1"/>
</dbReference>
<dbReference type="RefSeq" id="WP_289961945.1">
    <property type="nucleotide sequence ID" value="NZ_JAUEOZ010000001.1"/>
</dbReference>
<reference evidence="1" key="1">
    <citation type="submission" date="2024-05" db="EMBL/GenBank/DDBJ databases">
        <title>Genome Sequences of Four Agar- Degrading Marine Bacteria.</title>
        <authorList>
            <person name="Phillips E.K."/>
            <person name="Shaffer J.C."/>
            <person name="Henson M.W."/>
            <person name="Temperton B."/>
            <person name="Thrash C.J."/>
            <person name="Martin M.O."/>
        </authorList>
    </citation>
    <scope>NUCLEOTIDE SEQUENCE</scope>
    <source>
        <strain evidence="1">EKP203</strain>
    </source>
</reference>
<dbReference type="InterPro" id="IPR000015">
    <property type="entry name" value="Fimb_usher"/>
</dbReference>
<organism evidence="1 2">
    <name type="scientific">Vibrio agarivorans</name>
    <dbReference type="NCBI Taxonomy" id="153622"/>
    <lineage>
        <taxon>Bacteria</taxon>
        <taxon>Pseudomonadati</taxon>
        <taxon>Pseudomonadota</taxon>
        <taxon>Gammaproteobacteria</taxon>
        <taxon>Vibrionales</taxon>
        <taxon>Vibrionaceae</taxon>
        <taxon>Vibrio</taxon>
    </lineage>
</organism>
<dbReference type="EMBL" id="JAUEOZ010000001">
    <property type="protein sequence ID" value="MDN2481839.1"/>
    <property type="molecule type" value="Genomic_DNA"/>
</dbReference>
<protein>
    <submittedName>
        <fullName evidence="1">Fimbria/pilus outer membrane usher protein</fullName>
    </submittedName>
</protein>
<comment type="caution">
    <text evidence="1">The sequence shown here is derived from an EMBL/GenBank/DDBJ whole genome shotgun (WGS) entry which is preliminary data.</text>
</comment>
<dbReference type="PANTHER" id="PTHR30451">
    <property type="entry name" value="OUTER MEMBRANE USHER PROTEIN"/>
    <property type="match status" value="1"/>
</dbReference>
<sequence>MWRRTGFYLLVLFWGCSVFASINPFGRAITITSVLRTEQRILGQVEVEIGADGTLTLPTDSTSILLAKVLPDSVIDSFHIQSIDNQLTGQTLEQLGFPIQLDPATFELFIAIPLQANRIYPLSMATSEGKREYTEASPFSGYANLFLSGSRNDVISEGSSGDDTYSQSHRLQSGLNYHAANLTYEAEYLDSDSSEAQYNRASTKLTYDFPSQGTRLTLGDTNPETASFQDGADMLGISISRDFNEIPTRNVRPTATQQFTLARTSDVDVVIDGVVVQRLTLPAGRYDLSDIPLAQGSNDINLVIKDQAGNEETISFSIAVDSDLIKQGEFEYVMSVGAPASYSNGKRDYDDEQLLVNGLVEIGVTPSWTLGLDGQYYDSNYQIGTKLLNAWRFGTTEVVASHSQHGISGSGEALRLSYSSPSELYEEFGIRLDVRYEYYSPTFSQVMIDEVDTSSLNQHYGQVSLSMPLFHYYRAGLNVNYRERYEQDEGYWSIGSSFSGPIVNTRATFGLNLNYTASPTSKDEFDVSATLSYPLGRKHRFVGRYQTNNNLYQLDYSYRNNTGNVGGTSVNATVSHDDSDDLEFDGGIDYTANRFNISFDHDSRFSELDSDLNRVDTTRLELGTAIAFSGSNVAIGRPVGESYAVVSAHNNLSNNNVLLSPNSQGSARAEINHGTSVLLPDLIAYAPQLITYDVEDLPPGYDLGAGLFSVNPTLGQAYHLQIGSDAVLTLIGTLADKQTLVPISLVAGKAYKSDTPEQSIEFFTNRKGRFAVMGMSAGEWVIELQTNPIKRSVINMVENETMLDQKGTLYVE</sequence>
<dbReference type="Gene3D" id="2.60.40.3110">
    <property type="match status" value="1"/>
</dbReference>
<evidence type="ECO:0000313" key="2">
    <source>
        <dbReference type="Proteomes" id="UP001169719"/>
    </source>
</evidence>